<dbReference type="InterPro" id="IPR014911">
    <property type="entry name" value="PilS_N"/>
</dbReference>
<feature type="domain" description="Type 4 secretion system PilS N-terminal" evidence="1">
    <location>
        <begin position="90"/>
        <end position="223"/>
    </location>
</feature>
<dbReference type="SUPFAM" id="SSF54523">
    <property type="entry name" value="Pili subunits"/>
    <property type="match status" value="1"/>
</dbReference>
<evidence type="ECO:0000313" key="3">
    <source>
        <dbReference type="Proteomes" id="UP000233293"/>
    </source>
</evidence>
<dbReference type="Gene3D" id="3.30.1690.10">
    <property type="entry name" value="TcpA-like pilin"/>
    <property type="match status" value="1"/>
</dbReference>
<accession>A0A2N3PN47</accession>
<evidence type="ECO:0000313" key="2">
    <source>
        <dbReference type="EMBL" id="PKU21825.1"/>
    </source>
</evidence>
<comment type="caution">
    <text evidence="2">The sequence shown here is derived from an EMBL/GenBank/DDBJ whole genome shotgun (WGS) entry which is preliminary data.</text>
</comment>
<protein>
    <recommendedName>
        <fullName evidence="1">Type 4 secretion system PilS N-terminal domain-containing protein</fullName>
    </recommendedName>
</protein>
<gene>
    <name evidence="2" type="ORF">CWS72_24875</name>
</gene>
<reference evidence="3" key="1">
    <citation type="submission" date="2017-12" db="EMBL/GenBank/DDBJ databases">
        <title>Draft genome sequence of Telmatospirillum siberiense 26-4b1T, an acidotolerant peatland alphaproteobacterium potentially involved in sulfur cycling.</title>
        <authorList>
            <person name="Hausmann B."/>
            <person name="Pjevac P."/>
            <person name="Schreck K."/>
            <person name="Herbold C.W."/>
            <person name="Daims H."/>
            <person name="Wagner M."/>
            <person name="Pester M."/>
            <person name="Loy A."/>
        </authorList>
    </citation>
    <scope>NUCLEOTIDE SEQUENCE [LARGE SCALE GENOMIC DNA]</scope>
    <source>
        <strain evidence="3">26-4b1</strain>
    </source>
</reference>
<name>A0A2N3PN47_9PROT</name>
<evidence type="ECO:0000259" key="1">
    <source>
        <dbReference type="Pfam" id="PF08805"/>
    </source>
</evidence>
<dbReference type="InterPro" id="IPR045584">
    <property type="entry name" value="Pilin-like"/>
</dbReference>
<proteinExistence type="predicted"/>
<dbReference type="AlphaFoldDB" id="A0A2N3PN47"/>
<dbReference type="Proteomes" id="UP000233293">
    <property type="component" value="Unassembled WGS sequence"/>
</dbReference>
<sequence>MIGWRRFVNSSAPPSFRVRVVNRREAMHEGQAVALCSSQRLGRRRDLSRRYPGEAGAIGGLSDTALAVVVGTLTLVGVVGFFQTSSVNAKTNNEVANFTALVGNIRSAYYAAGSNYAGMTDVTLATSKIAPGPLIRSGNSLMSAFNHPITVAGAGTGTTFTISYTSIPDDACVKFLTTVWNTMSDSTVAGATSVNGAAPAAFSMAGATAACNAGAANVIVFTLS</sequence>
<dbReference type="Pfam" id="PF08805">
    <property type="entry name" value="PilS"/>
    <property type="match status" value="1"/>
</dbReference>
<organism evidence="2 3">
    <name type="scientific">Telmatospirillum siberiense</name>
    <dbReference type="NCBI Taxonomy" id="382514"/>
    <lineage>
        <taxon>Bacteria</taxon>
        <taxon>Pseudomonadati</taxon>
        <taxon>Pseudomonadota</taxon>
        <taxon>Alphaproteobacteria</taxon>
        <taxon>Rhodospirillales</taxon>
        <taxon>Rhodospirillaceae</taxon>
        <taxon>Telmatospirillum</taxon>
    </lineage>
</organism>
<keyword evidence="3" id="KW-1185">Reference proteome</keyword>
<dbReference type="EMBL" id="PIUM01000043">
    <property type="protein sequence ID" value="PKU21825.1"/>
    <property type="molecule type" value="Genomic_DNA"/>
</dbReference>